<protein>
    <submittedName>
        <fullName evidence="2">Uncharacterized protein</fullName>
    </submittedName>
</protein>
<dbReference type="EMBL" id="QVQT01000002">
    <property type="protein sequence ID" value="RFU17408.1"/>
    <property type="molecule type" value="Genomic_DNA"/>
</dbReference>
<dbReference type="Proteomes" id="UP000264702">
    <property type="component" value="Unassembled WGS sequence"/>
</dbReference>
<accession>A0A372IR89</accession>
<name>A0A372IR89_9BACT</name>
<organism evidence="2 3">
    <name type="scientific">Paracidobacterium acidisoli</name>
    <dbReference type="NCBI Taxonomy" id="2303751"/>
    <lineage>
        <taxon>Bacteria</taxon>
        <taxon>Pseudomonadati</taxon>
        <taxon>Acidobacteriota</taxon>
        <taxon>Terriglobia</taxon>
        <taxon>Terriglobales</taxon>
        <taxon>Acidobacteriaceae</taxon>
        <taxon>Paracidobacterium</taxon>
    </lineage>
</organism>
<evidence type="ECO:0000313" key="3">
    <source>
        <dbReference type="Proteomes" id="UP000264702"/>
    </source>
</evidence>
<evidence type="ECO:0000313" key="2">
    <source>
        <dbReference type="EMBL" id="RFU17408.1"/>
    </source>
</evidence>
<evidence type="ECO:0000256" key="1">
    <source>
        <dbReference type="SAM" id="MobiDB-lite"/>
    </source>
</evidence>
<comment type="caution">
    <text evidence="2">The sequence shown here is derived from an EMBL/GenBank/DDBJ whole genome shotgun (WGS) entry which is preliminary data.</text>
</comment>
<dbReference type="AlphaFoldDB" id="A0A372IR89"/>
<reference evidence="2 3" key="1">
    <citation type="submission" date="2018-08" db="EMBL/GenBank/DDBJ databases">
        <title>Acidipila sp. 4G-K13, an acidobacterium isolated from forest soil.</title>
        <authorList>
            <person name="Gao Z.-H."/>
            <person name="Qiu L.-H."/>
        </authorList>
    </citation>
    <scope>NUCLEOTIDE SEQUENCE [LARGE SCALE GENOMIC DNA]</scope>
    <source>
        <strain evidence="2 3">4G-K13</strain>
    </source>
</reference>
<sequence>MTVIKLQCPKCGEFELTRAHRAGFLQLRIYPKLGLYPWECAQCRRISMLKSRTGRSLMAHARVEHRTGPGSIPAHLHADCQPQQPSRPPFTP</sequence>
<proteinExistence type="predicted"/>
<keyword evidence="3" id="KW-1185">Reference proteome</keyword>
<feature type="region of interest" description="Disordered" evidence="1">
    <location>
        <begin position="68"/>
        <end position="92"/>
    </location>
</feature>
<gene>
    <name evidence="2" type="ORF">D0Y96_04405</name>
</gene>